<dbReference type="Proteomes" id="UP001160148">
    <property type="component" value="Unassembled WGS sequence"/>
</dbReference>
<evidence type="ECO:0000259" key="5">
    <source>
        <dbReference type="Pfam" id="PF22528"/>
    </source>
</evidence>
<feature type="domain" description="Protein arginine N-methyltransferase" evidence="5">
    <location>
        <begin position="434"/>
        <end position="588"/>
    </location>
</feature>
<keyword evidence="1" id="KW-0489">Methyltransferase</keyword>
<evidence type="ECO:0000256" key="4">
    <source>
        <dbReference type="SAM" id="MobiDB-lite"/>
    </source>
</evidence>
<dbReference type="PANTHER" id="PTHR11006">
    <property type="entry name" value="PROTEIN ARGININE N-METHYLTRANSFERASE"/>
    <property type="match status" value="1"/>
</dbReference>
<keyword evidence="7" id="KW-1185">Reference proteome</keyword>
<dbReference type="EMBL" id="CARXXK010000002">
    <property type="protein sequence ID" value="CAI6359905.1"/>
    <property type="molecule type" value="Genomic_DNA"/>
</dbReference>
<comment type="caution">
    <text evidence="6">The sequence shown here is derived from an EMBL/GenBank/DDBJ whole genome shotgun (WGS) entry which is preliminary data.</text>
</comment>
<dbReference type="GO" id="GO:0042054">
    <property type="term" value="F:histone methyltransferase activity"/>
    <property type="evidence" value="ECO:0007669"/>
    <property type="project" value="TreeGrafter"/>
</dbReference>
<feature type="compositionally biased region" description="Polar residues" evidence="4">
    <location>
        <begin position="82"/>
        <end position="95"/>
    </location>
</feature>
<name>A0AAV0WVE6_9HEMI</name>
<accession>A0AAV0WVE6</accession>
<keyword evidence="3" id="KW-0949">S-adenosyl-L-methionine</keyword>
<evidence type="ECO:0000256" key="3">
    <source>
        <dbReference type="ARBA" id="ARBA00022691"/>
    </source>
</evidence>
<evidence type="ECO:0000313" key="6">
    <source>
        <dbReference type="EMBL" id="CAI6359905.1"/>
    </source>
</evidence>
<feature type="compositionally biased region" description="Polar residues" evidence="4">
    <location>
        <begin position="111"/>
        <end position="129"/>
    </location>
</feature>
<dbReference type="AlphaFoldDB" id="A0AAV0WVE6"/>
<keyword evidence="2" id="KW-0808">Transferase</keyword>
<dbReference type="InterPro" id="IPR025799">
    <property type="entry name" value="Arg_MeTrfase"/>
</dbReference>
<dbReference type="InterPro" id="IPR055135">
    <property type="entry name" value="PRMT_dom"/>
</dbReference>
<dbReference type="Pfam" id="PF22528">
    <property type="entry name" value="PRMT_C"/>
    <property type="match status" value="1"/>
</dbReference>
<protein>
    <recommendedName>
        <fullName evidence="5">Protein arginine N-methyltransferase domain-containing protein</fullName>
    </recommendedName>
</protein>
<dbReference type="Gene3D" id="3.40.50.150">
    <property type="entry name" value="Vaccinia Virus protein VP39"/>
    <property type="match status" value="1"/>
</dbReference>
<organism evidence="6 7">
    <name type="scientific">Macrosiphum euphorbiae</name>
    <name type="common">potato aphid</name>
    <dbReference type="NCBI Taxonomy" id="13131"/>
    <lineage>
        <taxon>Eukaryota</taxon>
        <taxon>Metazoa</taxon>
        <taxon>Ecdysozoa</taxon>
        <taxon>Arthropoda</taxon>
        <taxon>Hexapoda</taxon>
        <taxon>Insecta</taxon>
        <taxon>Pterygota</taxon>
        <taxon>Neoptera</taxon>
        <taxon>Paraneoptera</taxon>
        <taxon>Hemiptera</taxon>
        <taxon>Sternorrhyncha</taxon>
        <taxon>Aphidomorpha</taxon>
        <taxon>Aphidoidea</taxon>
        <taxon>Aphididae</taxon>
        <taxon>Macrosiphini</taxon>
        <taxon>Macrosiphum</taxon>
    </lineage>
</organism>
<feature type="compositionally biased region" description="Basic and acidic residues" evidence="4">
    <location>
        <begin position="27"/>
        <end position="36"/>
    </location>
</feature>
<proteinExistence type="predicted"/>
<feature type="region of interest" description="Disordered" evidence="4">
    <location>
        <begin position="1"/>
        <end position="45"/>
    </location>
</feature>
<evidence type="ECO:0000256" key="2">
    <source>
        <dbReference type="ARBA" id="ARBA00022679"/>
    </source>
</evidence>
<evidence type="ECO:0000256" key="1">
    <source>
        <dbReference type="ARBA" id="ARBA00022603"/>
    </source>
</evidence>
<dbReference type="GO" id="GO:0035241">
    <property type="term" value="F:protein-arginine omega-N monomethyltransferase activity"/>
    <property type="evidence" value="ECO:0007669"/>
    <property type="project" value="TreeGrafter"/>
</dbReference>
<evidence type="ECO:0000313" key="7">
    <source>
        <dbReference type="Proteomes" id="UP001160148"/>
    </source>
</evidence>
<dbReference type="GO" id="GO:0032259">
    <property type="term" value="P:methylation"/>
    <property type="evidence" value="ECO:0007669"/>
    <property type="project" value="UniProtKB-KW"/>
</dbReference>
<sequence length="655" mass="74662">MQNNDGNDASNNNPPILRNEPINQEQQRPDKTRDPNGEVAANNSTENTTCNTTAYLKYFSVVKPAELSVFSDRKMYDESKRTVSTKSPLSSNPVSGTLDAKNGKNFYAGNTYKNNKKSGQYHSYRQQPWNNKKYPNKYRKNKNNYSASCNRGFNEFISANNVHDTRIGNDRPASTYDSACIEPTLNQNALTNKIFLDNHENSEYDSECESDPGDLEKMSMMTAADFNDDRYARYGIHESEIKDYVRTITYKNCIEYCSNGYIKDKVVLVIRCGIGLLPLLCARDGKAKKVIALEQSACIEYARRIITDNRYSTVITLVQSNVHDLKQLPHKLKKVDVILSDCLGDCVLSQGDQMEQVIEARDRFLVSNGLMIPMCVTLYGQLLEQRRVFGNCRIRKSTKKRTYKKCDNCLNSNESGKSETLSSDTDSSSDSTLCSWWSNVYGFDMRSNTEIVVGGNSESVDCPDSAKDKWFMMDEPLVTFFDPCKVVSNACLIKKFDMNKCTIDEVRHVHSKDLVLECTTPYTSANGGDYAHMLELFMVVDFPNGQKTFDDELQIGFSTSSFSPYTRFRQTGLLLRDQLLVEQGDKFKINEFRMWRGPQQSQKTMLVGEDTITKSTCTRFGPEENLKLRLRYTFINNKTKAINRRCAYTLVKQLF</sequence>
<feature type="region of interest" description="Disordered" evidence="4">
    <location>
        <begin position="77"/>
        <end position="136"/>
    </location>
</feature>
<dbReference type="Gene3D" id="2.70.160.11">
    <property type="entry name" value="Hnrnp arginine n-methyltransferase1"/>
    <property type="match status" value="1"/>
</dbReference>
<dbReference type="GO" id="GO:0035242">
    <property type="term" value="F:protein-arginine omega-N asymmetric methyltransferase activity"/>
    <property type="evidence" value="ECO:0007669"/>
    <property type="project" value="TreeGrafter"/>
</dbReference>
<feature type="compositionally biased region" description="Low complexity" evidence="4">
    <location>
        <begin position="1"/>
        <end position="13"/>
    </location>
</feature>
<dbReference type="SUPFAM" id="SSF53335">
    <property type="entry name" value="S-adenosyl-L-methionine-dependent methyltransferases"/>
    <property type="match status" value="1"/>
</dbReference>
<dbReference type="PANTHER" id="PTHR11006:SF124">
    <property type="entry name" value="ARGININE METHYLTRANSFERASE 1-RELATED"/>
    <property type="match status" value="1"/>
</dbReference>
<reference evidence="6 7" key="1">
    <citation type="submission" date="2023-01" db="EMBL/GenBank/DDBJ databases">
        <authorList>
            <person name="Whitehead M."/>
        </authorList>
    </citation>
    <scope>NUCLEOTIDE SEQUENCE [LARGE SCALE GENOMIC DNA]</scope>
</reference>
<dbReference type="InterPro" id="IPR029063">
    <property type="entry name" value="SAM-dependent_MTases_sf"/>
</dbReference>
<gene>
    <name evidence="6" type="ORF">MEUPH1_LOCUS15269</name>
</gene>
<dbReference type="GO" id="GO:0005634">
    <property type="term" value="C:nucleus"/>
    <property type="evidence" value="ECO:0007669"/>
    <property type="project" value="TreeGrafter"/>
</dbReference>